<protein>
    <submittedName>
        <fullName evidence="1">Uncharacterized protein</fullName>
    </submittedName>
</protein>
<sequence length="115" mass="12473">MTITTPTRAEAQTRQQNDRIGRIVNIVGGSVQSVHVEGGVATAIIEDGLPRFGEAECEYKVTIAGDGSIEDWQERFTASGIKTLEGDGIANPHRLADWYDNPESLTRAAATEQPF</sequence>
<evidence type="ECO:0000313" key="2">
    <source>
        <dbReference type="Proteomes" id="UP001321486"/>
    </source>
</evidence>
<organism evidence="1 2">
    <name type="scientific">Frondihabitans sucicola</name>
    <dbReference type="NCBI Taxonomy" id="1268041"/>
    <lineage>
        <taxon>Bacteria</taxon>
        <taxon>Bacillati</taxon>
        <taxon>Actinomycetota</taxon>
        <taxon>Actinomycetes</taxon>
        <taxon>Micrococcales</taxon>
        <taxon>Microbacteriaceae</taxon>
        <taxon>Frondihabitans</taxon>
    </lineage>
</organism>
<evidence type="ECO:0000313" key="1">
    <source>
        <dbReference type="EMBL" id="BDZ52693.1"/>
    </source>
</evidence>
<reference evidence="2" key="1">
    <citation type="journal article" date="2019" name="Int. J. Syst. Evol. Microbiol.">
        <title>The Global Catalogue of Microorganisms (GCM) 10K type strain sequencing project: providing services to taxonomists for standard genome sequencing and annotation.</title>
        <authorList>
            <consortium name="The Broad Institute Genomics Platform"/>
            <consortium name="The Broad Institute Genome Sequencing Center for Infectious Disease"/>
            <person name="Wu L."/>
            <person name="Ma J."/>
        </authorList>
    </citation>
    <scope>NUCLEOTIDE SEQUENCE [LARGE SCALE GENOMIC DNA]</scope>
    <source>
        <strain evidence="2">NBRC 108728</strain>
    </source>
</reference>
<keyword evidence="2" id="KW-1185">Reference proteome</keyword>
<name>A0ABN6Y687_9MICO</name>
<geneLocation type="plasmid" evidence="1 2">
    <name>pNBRC108728a</name>
</geneLocation>
<accession>A0ABN6Y687</accession>
<proteinExistence type="predicted"/>
<dbReference type="Proteomes" id="UP001321486">
    <property type="component" value="Plasmid pNBRC108728a"/>
</dbReference>
<gene>
    <name evidence="1" type="ORF">GCM10025867_49340</name>
</gene>
<keyword evidence="1" id="KW-0614">Plasmid</keyword>
<dbReference type="RefSeq" id="WP_286346976.1">
    <property type="nucleotide sequence ID" value="NZ_AP027733.1"/>
</dbReference>
<dbReference type="EMBL" id="AP027733">
    <property type="protein sequence ID" value="BDZ52693.1"/>
    <property type="molecule type" value="Genomic_DNA"/>
</dbReference>